<evidence type="ECO:0000313" key="2">
    <source>
        <dbReference type="Proteomes" id="UP001058098"/>
    </source>
</evidence>
<proteinExistence type="predicted"/>
<reference evidence="1" key="1">
    <citation type="submission" date="2020-09" db="EMBL/GenBank/DDBJ databases">
        <title>Rhizobia associated with sainfoin plants.</title>
        <authorList>
            <person name="Asharfi S."/>
            <person name="Kuzmanovic N."/>
            <person name="Bunk B."/>
            <person name="Sproeer C."/>
            <person name="Becker M."/>
            <person name="Thuenen T."/>
        </authorList>
    </citation>
    <scope>NUCLEOTIDE SEQUENCE</scope>
    <source>
        <strain evidence="1">OM4</strain>
    </source>
</reference>
<gene>
    <name evidence="1" type="ORF">IHQ72_33880</name>
</gene>
<dbReference type="EMBL" id="CP062229">
    <property type="protein sequence ID" value="UVC15403.1"/>
    <property type="molecule type" value="Genomic_DNA"/>
</dbReference>
<name>A0ABY5QWD4_9HYPH</name>
<sequence>MDDLAVTKDRDLIAESQASSRWWVMNTIVFLISFAKIIRGDPTPATSLTAFASLTCH</sequence>
<dbReference type="Proteomes" id="UP001058098">
    <property type="component" value="Chromosome"/>
</dbReference>
<keyword evidence="2" id="KW-1185">Reference proteome</keyword>
<accession>A0ABY5QWD4</accession>
<protein>
    <submittedName>
        <fullName evidence="1">Uncharacterized protein</fullName>
    </submittedName>
</protein>
<organism evidence="1 2">
    <name type="scientific">Mesorhizobium onobrychidis</name>
    <dbReference type="NCBI Taxonomy" id="2775404"/>
    <lineage>
        <taxon>Bacteria</taxon>
        <taxon>Pseudomonadati</taxon>
        <taxon>Pseudomonadota</taxon>
        <taxon>Alphaproteobacteria</taxon>
        <taxon>Hyphomicrobiales</taxon>
        <taxon>Phyllobacteriaceae</taxon>
        <taxon>Mesorhizobium</taxon>
    </lineage>
</organism>
<evidence type="ECO:0000313" key="1">
    <source>
        <dbReference type="EMBL" id="UVC15403.1"/>
    </source>
</evidence>